<dbReference type="GO" id="GO:0106217">
    <property type="term" value="P:tRNA C3-cytosine methylation"/>
    <property type="evidence" value="ECO:0007669"/>
    <property type="project" value="TreeGrafter"/>
</dbReference>
<dbReference type="AlphaFoldDB" id="A0A8K0JZ11"/>
<dbReference type="InterPro" id="IPR037380">
    <property type="entry name" value="DALRD3"/>
</dbReference>
<gene>
    <name evidence="1" type="ORF">J437_LFUL002166</name>
</gene>
<dbReference type="OrthoDB" id="9990834at2759"/>
<dbReference type="Proteomes" id="UP000792457">
    <property type="component" value="Unassembled WGS sequence"/>
</dbReference>
<evidence type="ECO:0000313" key="1">
    <source>
        <dbReference type="EMBL" id="KAG8224562.1"/>
    </source>
</evidence>
<proteinExistence type="predicted"/>
<name>A0A8K0JZ11_LADFU</name>
<sequence length="390" mass="44326">MLEKNDLFEELTLEMSKYLAKAPCGNGCLSLNGCFWSIGQLKKNHDNLKVRGDFSSVSSEICHFKHRKRVESTEYNIPPELDEDYTKTKQITEDSKSWKLPVKECVLKERRWLFFLNREIAFKTTVSAVACKEVEYGTSSCGLRVVSVTSDTVPDALDLSQLRLILTRQLLIKILLKQGFSVLSESETKEDCVRLHLTLNPALKIPDSITIVVGVVKNIHTSKKESEIDPEQYQRLREKDMEEASIHKYGSNVREDSWKSFISSLASSSMKLDFLQSKISHPVSLDMSEGVVPNREKSYKGPQFLLYNYARLVSVLRSFDKKVNEGVYPPLVSLEDVDFSLLSEEVGTENTSPSTDVCQNIFNVGYQTNHAEYFPTLQHCPRLSNVTIMV</sequence>
<dbReference type="EMBL" id="KZ308200">
    <property type="protein sequence ID" value="KAG8224562.1"/>
    <property type="molecule type" value="Genomic_DNA"/>
</dbReference>
<evidence type="ECO:0000313" key="2">
    <source>
        <dbReference type="Proteomes" id="UP000792457"/>
    </source>
</evidence>
<comment type="caution">
    <text evidence="1">The sequence shown here is derived from an EMBL/GenBank/DDBJ whole genome shotgun (WGS) entry which is preliminary data.</text>
</comment>
<organism evidence="1 2">
    <name type="scientific">Ladona fulva</name>
    <name type="common">Scarce chaser dragonfly</name>
    <name type="synonym">Libellula fulva</name>
    <dbReference type="NCBI Taxonomy" id="123851"/>
    <lineage>
        <taxon>Eukaryota</taxon>
        <taxon>Metazoa</taxon>
        <taxon>Ecdysozoa</taxon>
        <taxon>Arthropoda</taxon>
        <taxon>Hexapoda</taxon>
        <taxon>Insecta</taxon>
        <taxon>Pterygota</taxon>
        <taxon>Palaeoptera</taxon>
        <taxon>Odonata</taxon>
        <taxon>Epiprocta</taxon>
        <taxon>Anisoptera</taxon>
        <taxon>Libelluloidea</taxon>
        <taxon>Libellulidae</taxon>
        <taxon>Ladona</taxon>
    </lineage>
</organism>
<reference evidence="1" key="1">
    <citation type="submission" date="2013-04" db="EMBL/GenBank/DDBJ databases">
        <authorList>
            <person name="Qu J."/>
            <person name="Murali S.C."/>
            <person name="Bandaranaike D."/>
            <person name="Bellair M."/>
            <person name="Blankenburg K."/>
            <person name="Chao H."/>
            <person name="Dinh H."/>
            <person name="Doddapaneni H."/>
            <person name="Downs B."/>
            <person name="Dugan-Rocha S."/>
            <person name="Elkadiri S."/>
            <person name="Gnanaolivu R.D."/>
            <person name="Hernandez B."/>
            <person name="Javaid M."/>
            <person name="Jayaseelan J.C."/>
            <person name="Lee S."/>
            <person name="Li M."/>
            <person name="Ming W."/>
            <person name="Munidasa M."/>
            <person name="Muniz J."/>
            <person name="Nguyen L."/>
            <person name="Ongeri F."/>
            <person name="Osuji N."/>
            <person name="Pu L.-L."/>
            <person name="Puazo M."/>
            <person name="Qu C."/>
            <person name="Quiroz J."/>
            <person name="Raj R."/>
            <person name="Weissenberger G."/>
            <person name="Xin Y."/>
            <person name="Zou X."/>
            <person name="Han Y."/>
            <person name="Richards S."/>
            <person name="Worley K."/>
            <person name="Muzny D."/>
            <person name="Gibbs R."/>
        </authorList>
    </citation>
    <scope>NUCLEOTIDE SEQUENCE</scope>
    <source>
        <strain evidence="1">Sampled in the wild</strain>
    </source>
</reference>
<protein>
    <submittedName>
        <fullName evidence="1">Uncharacterized protein</fullName>
    </submittedName>
</protein>
<accession>A0A8K0JZ11</accession>
<dbReference type="GO" id="GO:0000049">
    <property type="term" value="F:tRNA binding"/>
    <property type="evidence" value="ECO:0007669"/>
    <property type="project" value="TreeGrafter"/>
</dbReference>
<reference evidence="1" key="2">
    <citation type="submission" date="2017-10" db="EMBL/GenBank/DDBJ databases">
        <title>Ladona fulva Genome sequencing and assembly.</title>
        <authorList>
            <person name="Murali S."/>
            <person name="Richards S."/>
            <person name="Bandaranaike D."/>
            <person name="Bellair M."/>
            <person name="Blankenburg K."/>
            <person name="Chao H."/>
            <person name="Dinh H."/>
            <person name="Doddapaneni H."/>
            <person name="Dugan-Rocha S."/>
            <person name="Elkadiri S."/>
            <person name="Gnanaolivu R."/>
            <person name="Hernandez B."/>
            <person name="Skinner E."/>
            <person name="Javaid M."/>
            <person name="Lee S."/>
            <person name="Li M."/>
            <person name="Ming W."/>
            <person name="Munidasa M."/>
            <person name="Muniz J."/>
            <person name="Nguyen L."/>
            <person name="Hughes D."/>
            <person name="Osuji N."/>
            <person name="Pu L.-L."/>
            <person name="Puazo M."/>
            <person name="Qu C."/>
            <person name="Quiroz J."/>
            <person name="Raj R."/>
            <person name="Weissenberger G."/>
            <person name="Xin Y."/>
            <person name="Zou X."/>
            <person name="Han Y."/>
            <person name="Worley K."/>
            <person name="Muzny D."/>
            <person name="Gibbs R."/>
        </authorList>
    </citation>
    <scope>NUCLEOTIDE SEQUENCE</scope>
    <source>
        <strain evidence="1">Sampled in the wild</strain>
    </source>
</reference>
<keyword evidence="2" id="KW-1185">Reference proteome</keyword>
<dbReference type="PANTHER" id="PTHR16043:SF1">
    <property type="entry name" value="DALR ANTICODON-BINDING DOMAIN-CONTAINING PROTEIN 3"/>
    <property type="match status" value="1"/>
</dbReference>
<dbReference type="PANTHER" id="PTHR16043">
    <property type="entry name" value="DALRD3 PROTEIN"/>
    <property type="match status" value="1"/>
</dbReference>